<proteinExistence type="predicted"/>
<protein>
    <submittedName>
        <fullName evidence="1">Uncharacterized protein</fullName>
    </submittedName>
</protein>
<sequence>MTLSERDLQSWLFRTIVDRDDEIKQFRKVLESVQQQWSVKLTESQELVLQEQLHKQRSQEKSIELEARLNVSAQTELRMRAELSELHGQARTMPSLRASLEATQRQLDAKGRECVQYEETIRKLNYQYEDNAMTKARIQELEQKLNEAEKRLGEYETNLQSDTHRLLNAMAERDQAQTALEASNGQILNTKQRMQVLEKDNSNLTQSLVNLEGQVRNKVQQVLDVQKELEATKSRELELAAKCAALQSQPTRQMTSLRERFNAMEKRTSTHPVLDTASSATVSSAQQPIIQATASQPSETSVSAPKLLVLRLPARASPLGSQQLGPTASQAGPTTSQQPPSVPATIPTAPRLSQPLPYNCIPVARRQVLQAFPPIDVPDWATGEITFSRAELTALLGGGLQGVDGKFGTPRRVAAAHGLTGCIYPQRQTNPWLPILPGQHGYMFLGLEGPAKDNVKFFEPTERALFIQEGPNSWRYYGLYVIQRHANNDLEKEEWMQFDESFKDGKGSYSDTTLAKQLGKGYDALVKNHLSDYRQRTTEIRGEYDAGTRRVPCITLQCIGYNVQFFQDIVACRPSDRPLVKRKRTPKMFPDGTPSPSRPRLE</sequence>
<evidence type="ECO:0000313" key="1">
    <source>
        <dbReference type="EMBL" id="KAI0094639.1"/>
    </source>
</evidence>
<keyword evidence="2" id="KW-1185">Reference proteome</keyword>
<dbReference type="Proteomes" id="UP001055072">
    <property type="component" value="Unassembled WGS sequence"/>
</dbReference>
<evidence type="ECO:0000313" key="2">
    <source>
        <dbReference type="Proteomes" id="UP001055072"/>
    </source>
</evidence>
<accession>A0ACB8UJU3</accession>
<organism evidence="1 2">
    <name type="scientific">Irpex rosettiformis</name>
    <dbReference type="NCBI Taxonomy" id="378272"/>
    <lineage>
        <taxon>Eukaryota</taxon>
        <taxon>Fungi</taxon>
        <taxon>Dikarya</taxon>
        <taxon>Basidiomycota</taxon>
        <taxon>Agaricomycotina</taxon>
        <taxon>Agaricomycetes</taxon>
        <taxon>Polyporales</taxon>
        <taxon>Irpicaceae</taxon>
        <taxon>Irpex</taxon>
    </lineage>
</organism>
<reference evidence="1" key="1">
    <citation type="journal article" date="2021" name="Environ. Microbiol.">
        <title>Gene family expansions and transcriptome signatures uncover fungal adaptations to wood decay.</title>
        <authorList>
            <person name="Hage H."/>
            <person name="Miyauchi S."/>
            <person name="Viragh M."/>
            <person name="Drula E."/>
            <person name="Min B."/>
            <person name="Chaduli D."/>
            <person name="Navarro D."/>
            <person name="Favel A."/>
            <person name="Norest M."/>
            <person name="Lesage-Meessen L."/>
            <person name="Balint B."/>
            <person name="Merenyi Z."/>
            <person name="de Eugenio L."/>
            <person name="Morin E."/>
            <person name="Martinez A.T."/>
            <person name="Baldrian P."/>
            <person name="Stursova M."/>
            <person name="Martinez M.J."/>
            <person name="Novotny C."/>
            <person name="Magnuson J.K."/>
            <person name="Spatafora J.W."/>
            <person name="Maurice S."/>
            <person name="Pangilinan J."/>
            <person name="Andreopoulos W."/>
            <person name="LaButti K."/>
            <person name="Hundley H."/>
            <person name="Na H."/>
            <person name="Kuo A."/>
            <person name="Barry K."/>
            <person name="Lipzen A."/>
            <person name="Henrissat B."/>
            <person name="Riley R."/>
            <person name="Ahrendt S."/>
            <person name="Nagy L.G."/>
            <person name="Grigoriev I.V."/>
            <person name="Martin F."/>
            <person name="Rosso M.N."/>
        </authorList>
    </citation>
    <scope>NUCLEOTIDE SEQUENCE</scope>
    <source>
        <strain evidence="1">CBS 384.51</strain>
    </source>
</reference>
<dbReference type="EMBL" id="MU274900">
    <property type="protein sequence ID" value="KAI0094639.1"/>
    <property type="molecule type" value="Genomic_DNA"/>
</dbReference>
<name>A0ACB8UJU3_9APHY</name>
<gene>
    <name evidence="1" type="ORF">BDY19DRAFT_901777</name>
</gene>
<comment type="caution">
    <text evidence="1">The sequence shown here is derived from an EMBL/GenBank/DDBJ whole genome shotgun (WGS) entry which is preliminary data.</text>
</comment>